<accession>A0ABS3QRB8</accession>
<dbReference type="Proteomes" id="UP000666915">
    <property type="component" value="Unassembled WGS sequence"/>
</dbReference>
<dbReference type="Gene3D" id="1.20.120.520">
    <property type="entry name" value="nmb1532 protein domain like"/>
    <property type="match status" value="1"/>
</dbReference>
<keyword evidence="3" id="KW-1185">Reference proteome</keyword>
<sequence>MDHERPEGRDDLFTHIHKALRSGLFAVTVQAGATDWTDAAEVAGLGERWRRLLALLHSHTEHEDRHILRLLDPYEPGSAEPTEEQHRDLDDLLDDLARRFEAALAAPAPATGLDIYRDLARFTAAYLPHLHEEETMIMPRIWAHCDDAEIGAARAAFMAATPPEITATTLELMLPALDRPAREGLVAGMARTAPSQVVAGVLAIGDQVLPAAAADSLRRAAGTAAQAG</sequence>
<comment type="caution">
    <text evidence="2">The sequence shown here is derived from an EMBL/GenBank/DDBJ whole genome shotgun (WGS) entry which is preliminary data.</text>
</comment>
<dbReference type="InterPro" id="IPR012312">
    <property type="entry name" value="Hemerythrin-like"/>
</dbReference>
<dbReference type="Pfam" id="PF01814">
    <property type="entry name" value="Hemerythrin"/>
    <property type="match status" value="1"/>
</dbReference>
<organism evidence="2 3">
    <name type="scientific">Actinomadura nitritigenes</name>
    <dbReference type="NCBI Taxonomy" id="134602"/>
    <lineage>
        <taxon>Bacteria</taxon>
        <taxon>Bacillati</taxon>
        <taxon>Actinomycetota</taxon>
        <taxon>Actinomycetes</taxon>
        <taxon>Streptosporangiales</taxon>
        <taxon>Thermomonosporaceae</taxon>
        <taxon>Actinomadura</taxon>
    </lineage>
</organism>
<dbReference type="RefSeq" id="WP_208264249.1">
    <property type="nucleotide sequence ID" value="NZ_BAAAGM010000009.1"/>
</dbReference>
<evidence type="ECO:0000313" key="3">
    <source>
        <dbReference type="Proteomes" id="UP000666915"/>
    </source>
</evidence>
<evidence type="ECO:0000259" key="1">
    <source>
        <dbReference type="Pfam" id="PF01814"/>
    </source>
</evidence>
<protein>
    <submittedName>
        <fullName evidence="2">Hemerythrin domain-containing protein</fullName>
    </submittedName>
</protein>
<proteinExistence type="predicted"/>
<feature type="domain" description="Hemerythrin-like" evidence="1">
    <location>
        <begin position="11"/>
        <end position="141"/>
    </location>
</feature>
<gene>
    <name evidence="2" type="ORF">J4557_00255</name>
</gene>
<dbReference type="EMBL" id="JAGEOK010000001">
    <property type="protein sequence ID" value="MBO2435939.1"/>
    <property type="molecule type" value="Genomic_DNA"/>
</dbReference>
<evidence type="ECO:0000313" key="2">
    <source>
        <dbReference type="EMBL" id="MBO2435939.1"/>
    </source>
</evidence>
<reference evidence="2 3" key="1">
    <citation type="submission" date="2021-03" db="EMBL/GenBank/DDBJ databases">
        <authorList>
            <person name="Kanchanasin P."/>
            <person name="Saeng-In P."/>
            <person name="Phongsopitanun W."/>
            <person name="Yuki M."/>
            <person name="Kudo T."/>
            <person name="Ohkuma M."/>
            <person name="Tanasupawat S."/>
        </authorList>
    </citation>
    <scope>NUCLEOTIDE SEQUENCE [LARGE SCALE GENOMIC DNA]</scope>
    <source>
        <strain evidence="2 3">L46</strain>
    </source>
</reference>
<name>A0ABS3QRB8_9ACTN</name>